<evidence type="ECO:0000313" key="10">
    <source>
        <dbReference type="EMBL" id="SHH00370.1"/>
    </source>
</evidence>
<dbReference type="PANTHER" id="PTHR30574:SF1">
    <property type="entry name" value="SULPHUR TRANSPORT DOMAIN-CONTAINING PROTEIN"/>
    <property type="match status" value="1"/>
</dbReference>
<evidence type="ECO:0000256" key="6">
    <source>
        <dbReference type="ARBA" id="ARBA00022989"/>
    </source>
</evidence>
<dbReference type="OrthoDB" id="9814020at2"/>
<gene>
    <name evidence="10" type="ORF">SAMN02745221_01457</name>
</gene>
<feature type="transmembrane region" description="Helical" evidence="9">
    <location>
        <begin position="140"/>
        <end position="165"/>
    </location>
</feature>
<accession>A0A1M5PF37</accession>
<organism evidence="10 11">
    <name type="scientific">Thermosyntropha lipolytica DSM 11003</name>
    <dbReference type="NCBI Taxonomy" id="1123382"/>
    <lineage>
        <taxon>Bacteria</taxon>
        <taxon>Bacillati</taxon>
        <taxon>Bacillota</taxon>
        <taxon>Clostridia</taxon>
        <taxon>Eubacteriales</taxon>
        <taxon>Syntrophomonadaceae</taxon>
        <taxon>Thermosyntropha</taxon>
    </lineage>
</organism>
<feature type="transmembrane region" description="Helical" evidence="9">
    <location>
        <begin position="68"/>
        <end position="90"/>
    </location>
</feature>
<comment type="subcellular location">
    <subcellularLocation>
        <location evidence="1">Cell inner membrane</location>
        <topology evidence="1">Multi-pass membrane protein</topology>
    </subcellularLocation>
</comment>
<keyword evidence="2" id="KW-0813">Transport</keyword>
<keyword evidence="6 9" id="KW-1133">Transmembrane helix</keyword>
<dbReference type="RefSeq" id="WP_073092179.1">
    <property type="nucleotide sequence ID" value="NZ_FQWY01000022.1"/>
</dbReference>
<evidence type="ECO:0000256" key="4">
    <source>
        <dbReference type="ARBA" id="ARBA00022519"/>
    </source>
</evidence>
<dbReference type="STRING" id="1123382.SAMN02745221_01457"/>
<evidence type="ECO:0000256" key="2">
    <source>
        <dbReference type="ARBA" id="ARBA00022448"/>
    </source>
</evidence>
<protein>
    <submittedName>
        <fullName evidence="10">Uncharacterized protein</fullName>
    </submittedName>
</protein>
<dbReference type="Proteomes" id="UP000242329">
    <property type="component" value="Unassembled WGS sequence"/>
</dbReference>
<proteinExistence type="inferred from homology"/>
<evidence type="ECO:0000256" key="9">
    <source>
        <dbReference type="SAM" id="Phobius"/>
    </source>
</evidence>
<dbReference type="GO" id="GO:0005886">
    <property type="term" value="C:plasma membrane"/>
    <property type="evidence" value="ECO:0007669"/>
    <property type="project" value="UniProtKB-SubCell"/>
</dbReference>
<evidence type="ECO:0000313" key="11">
    <source>
        <dbReference type="Proteomes" id="UP000242329"/>
    </source>
</evidence>
<evidence type="ECO:0000256" key="3">
    <source>
        <dbReference type="ARBA" id="ARBA00022475"/>
    </source>
</evidence>
<dbReference type="PANTHER" id="PTHR30574">
    <property type="entry name" value="INNER MEMBRANE PROTEIN YEDE"/>
    <property type="match status" value="1"/>
</dbReference>
<dbReference type="AlphaFoldDB" id="A0A1M5PF37"/>
<dbReference type="InterPro" id="IPR007272">
    <property type="entry name" value="Sulf_transp_TsuA/YedE"/>
</dbReference>
<keyword evidence="3" id="KW-1003">Cell membrane</keyword>
<name>A0A1M5PF37_9FIRM</name>
<evidence type="ECO:0000256" key="7">
    <source>
        <dbReference type="ARBA" id="ARBA00023136"/>
    </source>
</evidence>
<keyword evidence="4" id="KW-0997">Cell inner membrane</keyword>
<keyword evidence="5 9" id="KW-0812">Transmembrane</keyword>
<sequence length="169" mass="18136">MEERKSLNPYLGGALAGILLTLSVVFTNNFFGTSTTLVRLAGKLESLLAPSHFASLKYFQQIPPLIDWQAMFVAGIFIGSLVSAIVAGDFKMQAVPDMWQKKLGPSRGKRFLAAFVGGIIAVIGARIAGGCPSGQLSAMVQLSLLGFIAMPFFFLGGLTAVRFIYRGRD</sequence>
<dbReference type="Pfam" id="PF04143">
    <property type="entry name" value="Sulf_transp"/>
    <property type="match status" value="1"/>
</dbReference>
<reference evidence="11" key="1">
    <citation type="submission" date="2016-11" db="EMBL/GenBank/DDBJ databases">
        <authorList>
            <person name="Varghese N."/>
            <person name="Submissions S."/>
        </authorList>
    </citation>
    <scope>NUCLEOTIDE SEQUENCE [LARGE SCALE GENOMIC DNA]</scope>
    <source>
        <strain evidence="11">DSM 11003</strain>
    </source>
</reference>
<dbReference type="EMBL" id="FQWY01000022">
    <property type="protein sequence ID" value="SHH00370.1"/>
    <property type="molecule type" value="Genomic_DNA"/>
</dbReference>
<comment type="similarity">
    <text evidence="8">Belongs to the TsuA/YedE (TC 9.B.102) family.</text>
</comment>
<feature type="transmembrane region" description="Helical" evidence="9">
    <location>
        <begin position="111"/>
        <end position="128"/>
    </location>
</feature>
<evidence type="ECO:0000256" key="1">
    <source>
        <dbReference type="ARBA" id="ARBA00004429"/>
    </source>
</evidence>
<feature type="transmembrane region" description="Helical" evidence="9">
    <location>
        <begin position="7"/>
        <end position="26"/>
    </location>
</feature>
<evidence type="ECO:0000256" key="5">
    <source>
        <dbReference type="ARBA" id="ARBA00022692"/>
    </source>
</evidence>
<evidence type="ECO:0000256" key="8">
    <source>
        <dbReference type="ARBA" id="ARBA00035655"/>
    </source>
</evidence>
<keyword evidence="7 9" id="KW-0472">Membrane</keyword>
<keyword evidence="11" id="KW-1185">Reference proteome</keyword>